<dbReference type="AlphaFoldDB" id="A0A291DT50"/>
<gene>
    <name evidence="1" type="ORF">CO704_01665</name>
</gene>
<accession>A0A291DT50</accession>
<dbReference type="Proteomes" id="UP000217979">
    <property type="component" value="Chromosome"/>
</dbReference>
<organism evidence="1 2">
    <name type="scientific">Cedecea neteri</name>
    <dbReference type="NCBI Taxonomy" id="158822"/>
    <lineage>
        <taxon>Bacteria</taxon>
        <taxon>Pseudomonadati</taxon>
        <taxon>Pseudomonadota</taxon>
        <taxon>Gammaproteobacteria</taxon>
        <taxon>Enterobacterales</taxon>
        <taxon>Enterobacteriaceae</taxon>
        <taxon>Cedecea</taxon>
    </lineage>
</organism>
<sequence>MFAGKHGLKGMLKPNIFTEYYLRRLAKAGICFTFPPHKVRITTYRQAQAALRFARPFRLSGSAIIP</sequence>
<evidence type="ECO:0000313" key="1">
    <source>
        <dbReference type="EMBL" id="ATF90882.1"/>
    </source>
</evidence>
<proteinExistence type="predicted"/>
<protein>
    <submittedName>
        <fullName evidence="1">Uncharacterized protein</fullName>
    </submittedName>
</protein>
<name>A0A291DT50_9ENTR</name>
<dbReference type="EMBL" id="CP023525">
    <property type="protein sequence ID" value="ATF90882.1"/>
    <property type="molecule type" value="Genomic_DNA"/>
</dbReference>
<evidence type="ECO:0000313" key="2">
    <source>
        <dbReference type="Proteomes" id="UP000217979"/>
    </source>
</evidence>
<reference evidence="1 2" key="1">
    <citation type="submission" date="2017-09" db="EMBL/GenBank/DDBJ databases">
        <title>FDA dAtabase for Regulatory Grade micrObial Sequences (FDA-ARGOS): Supporting development and validation of Infectious Disease Dx tests.</title>
        <authorList>
            <person name="Minogue T."/>
            <person name="Wolcott M."/>
            <person name="Wasieloski L."/>
            <person name="Aguilar W."/>
            <person name="Moore D."/>
            <person name="Tallon L."/>
            <person name="Sadzewicz L."/>
            <person name="Ott S."/>
            <person name="Zhao X."/>
            <person name="Nagaraj S."/>
            <person name="Vavikolanu K."/>
            <person name="Aluvathingal J."/>
            <person name="Nadendla S."/>
            <person name="Sichtig H."/>
        </authorList>
    </citation>
    <scope>NUCLEOTIDE SEQUENCE [LARGE SCALE GENOMIC DNA]</scope>
    <source>
        <strain evidence="1 2">FDAARGOS_392</strain>
    </source>
</reference>